<dbReference type="GeneID" id="107216799"/>
<keyword evidence="1" id="KW-0732">Signal</keyword>
<dbReference type="KEGG" id="nlo:107216799"/>
<accession>A0A6J0B5X8</accession>
<protein>
    <submittedName>
        <fullName evidence="3">Uncharacterized protein LOC107216799</fullName>
    </submittedName>
</protein>
<dbReference type="OrthoDB" id="7617138at2759"/>
<dbReference type="RefSeq" id="XP_015509572.1">
    <property type="nucleotide sequence ID" value="XM_015654086.2"/>
</dbReference>
<dbReference type="InterPro" id="IPR031734">
    <property type="entry name" value="MBF2"/>
</dbReference>
<dbReference type="AlphaFoldDB" id="A0A6J0B5X8"/>
<name>A0A6J0B5X8_NEOLC</name>
<reference evidence="3" key="1">
    <citation type="submission" date="2025-08" db="UniProtKB">
        <authorList>
            <consortium name="RefSeq"/>
        </authorList>
    </citation>
    <scope>IDENTIFICATION</scope>
    <source>
        <tissue evidence="3">Thorax and Abdomen</tissue>
    </source>
</reference>
<feature type="signal peptide" evidence="1">
    <location>
        <begin position="1"/>
        <end position="20"/>
    </location>
</feature>
<organism evidence="3">
    <name type="scientific">Neodiprion lecontei</name>
    <name type="common">Redheaded pine sawfly</name>
    <dbReference type="NCBI Taxonomy" id="441921"/>
    <lineage>
        <taxon>Eukaryota</taxon>
        <taxon>Metazoa</taxon>
        <taxon>Ecdysozoa</taxon>
        <taxon>Arthropoda</taxon>
        <taxon>Hexapoda</taxon>
        <taxon>Insecta</taxon>
        <taxon>Pterygota</taxon>
        <taxon>Neoptera</taxon>
        <taxon>Endopterygota</taxon>
        <taxon>Hymenoptera</taxon>
        <taxon>Tenthredinoidea</taxon>
        <taxon>Diprionidae</taxon>
        <taxon>Diprioninae</taxon>
        <taxon>Neodiprion</taxon>
    </lineage>
</organism>
<dbReference type="Proteomes" id="UP000829291">
    <property type="component" value="Chromosome 4"/>
</dbReference>
<evidence type="ECO:0000256" key="1">
    <source>
        <dbReference type="SAM" id="SignalP"/>
    </source>
</evidence>
<dbReference type="Pfam" id="PF15868">
    <property type="entry name" value="MBF2"/>
    <property type="match status" value="1"/>
</dbReference>
<feature type="chain" id="PRO_5026948270" evidence="1">
    <location>
        <begin position="21"/>
        <end position="124"/>
    </location>
</feature>
<evidence type="ECO:0000313" key="2">
    <source>
        <dbReference type="Proteomes" id="UP000829291"/>
    </source>
</evidence>
<evidence type="ECO:0000313" key="3">
    <source>
        <dbReference type="RefSeq" id="XP_015509572.1"/>
    </source>
</evidence>
<dbReference type="InParanoid" id="A0A6J0B5X8"/>
<sequence>MQRFVLLAIVGFCLAAYATADDLRLGEREDGDVLVASRRLFRFPVPGKSMVAKSGFNTEGRITAVSAVNAPGKAATINVVKGGVGTRTIVVSAVGELGTGLDVQLDVYAVEDKAANAHNRVILS</sequence>
<keyword evidence="2" id="KW-1185">Reference proteome</keyword>
<gene>
    <name evidence="3" type="primary">LOC107216799</name>
</gene>
<proteinExistence type="predicted"/>